<keyword evidence="1" id="KW-0808">Transferase</keyword>
<accession>A0A084JKA4</accession>
<evidence type="ECO:0000313" key="2">
    <source>
        <dbReference type="Proteomes" id="UP000028525"/>
    </source>
</evidence>
<dbReference type="Gene3D" id="3.40.50.300">
    <property type="entry name" value="P-loop containing nucleotide triphosphate hydrolases"/>
    <property type="match status" value="1"/>
</dbReference>
<dbReference type="Proteomes" id="UP000028525">
    <property type="component" value="Unassembled WGS sequence"/>
</dbReference>
<evidence type="ECO:0000313" key="1">
    <source>
        <dbReference type="EMBL" id="KEZ89388.1"/>
    </source>
</evidence>
<gene>
    <name evidence="1" type="ORF">IO98_15560</name>
</gene>
<name>A0A084JKA4_9FIRM</name>
<comment type="caution">
    <text evidence="1">The sequence shown here is derived from an EMBL/GenBank/DDBJ whole genome shotgun (WGS) entry which is preliminary data.</text>
</comment>
<organism evidence="1 2">
    <name type="scientific">Lacrimispora celerecrescens</name>
    <dbReference type="NCBI Taxonomy" id="29354"/>
    <lineage>
        <taxon>Bacteria</taxon>
        <taxon>Bacillati</taxon>
        <taxon>Bacillota</taxon>
        <taxon>Clostridia</taxon>
        <taxon>Lachnospirales</taxon>
        <taxon>Lachnospiraceae</taxon>
        <taxon>Lacrimispora</taxon>
    </lineage>
</organism>
<proteinExistence type="predicted"/>
<reference evidence="1 2" key="1">
    <citation type="submission" date="2014-07" db="EMBL/GenBank/DDBJ databases">
        <title>Draft genome of Clostridium celerecrescens 152B isolated from sediments associated with methane hydrate from Krishna Godavari basin.</title>
        <authorList>
            <person name="Honkalas V.S."/>
            <person name="Dabir A.P."/>
            <person name="Arora P."/>
            <person name="Dhakephalkar P.K."/>
        </authorList>
    </citation>
    <scope>NUCLEOTIDE SEQUENCE [LARGE SCALE GENOMIC DNA]</scope>
    <source>
        <strain evidence="1 2">152B</strain>
    </source>
</reference>
<dbReference type="EMBL" id="JPME01000018">
    <property type="protein sequence ID" value="KEZ89388.1"/>
    <property type="molecule type" value="Genomic_DNA"/>
</dbReference>
<dbReference type="InterPro" id="IPR027417">
    <property type="entry name" value="P-loop_NTPase"/>
</dbReference>
<sequence>MLCGENDFNKVVFLIGNASVGKMTVGQELMKITDLRLFHNHMTIEPVIEIFGSYNGKIISRLREVVFEEYAASNNYGLIFTYMWAFDQKSDWDYIEHVKDIFRPYETEFYYVELVASREVRLERNTTENRLRNKASKRDITISNQRLIVDDERYRLVSNDGEIPFDNYIKIDNSNISPDIVAQKIKVLFEL</sequence>
<dbReference type="STRING" id="29354.IO98_15560"/>
<keyword evidence="1" id="KW-0418">Kinase</keyword>
<keyword evidence="2" id="KW-1185">Reference proteome</keyword>
<protein>
    <submittedName>
        <fullName evidence="1">Shikimate kinase</fullName>
    </submittedName>
</protein>
<dbReference type="GO" id="GO:0016301">
    <property type="term" value="F:kinase activity"/>
    <property type="evidence" value="ECO:0007669"/>
    <property type="project" value="UniProtKB-KW"/>
</dbReference>
<dbReference type="SUPFAM" id="SSF52540">
    <property type="entry name" value="P-loop containing nucleoside triphosphate hydrolases"/>
    <property type="match status" value="1"/>
</dbReference>
<dbReference type="AlphaFoldDB" id="A0A084JKA4"/>